<organism evidence="1 2">
    <name type="scientific">Colocasia esculenta</name>
    <name type="common">Wild taro</name>
    <name type="synonym">Arum esculentum</name>
    <dbReference type="NCBI Taxonomy" id="4460"/>
    <lineage>
        <taxon>Eukaryota</taxon>
        <taxon>Viridiplantae</taxon>
        <taxon>Streptophyta</taxon>
        <taxon>Embryophyta</taxon>
        <taxon>Tracheophyta</taxon>
        <taxon>Spermatophyta</taxon>
        <taxon>Magnoliopsida</taxon>
        <taxon>Liliopsida</taxon>
        <taxon>Araceae</taxon>
        <taxon>Aroideae</taxon>
        <taxon>Colocasieae</taxon>
        <taxon>Colocasia</taxon>
    </lineage>
</organism>
<evidence type="ECO:0000313" key="1">
    <source>
        <dbReference type="EMBL" id="MQL84696.1"/>
    </source>
</evidence>
<dbReference type="AlphaFoldDB" id="A0A843UQS8"/>
<dbReference type="EMBL" id="NMUH01000780">
    <property type="protein sequence ID" value="MQL84696.1"/>
    <property type="molecule type" value="Genomic_DNA"/>
</dbReference>
<reference evidence="1" key="1">
    <citation type="submission" date="2017-07" db="EMBL/GenBank/DDBJ databases">
        <title>Taro Niue Genome Assembly and Annotation.</title>
        <authorList>
            <person name="Atibalentja N."/>
            <person name="Keating K."/>
            <person name="Fields C.J."/>
        </authorList>
    </citation>
    <scope>NUCLEOTIDE SEQUENCE</scope>
    <source>
        <strain evidence="1">Niue_2</strain>
        <tissue evidence="1">Leaf</tissue>
    </source>
</reference>
<evidence type="ECO:0000313" key="2">
    <source>
        <dbReference type="Proteomes" id="UP000652761"/>
    </source>
</evidence>
<keyword evidence="2" id="KW-1185">Reference proteome</keyword>
<name>A0A843UQS8_COLES</name>
<protein>
    <submittedName>
        <fullName evidence="1">Uncharacterized protein</fullName>
    </submittedName>
</protein>
<sequence length="74" mass="7866">MGPQLGQAAMVRAFLWCSVAALSRSSEEVRVRSQAGVLRVVSVLCLTPLVSARVMCVSRLWVGGRGIALFCSTA</sequence>
<gene>
    <name evidence="1" type="ORF">Taro_017200</name>
</gene>
<accession>A0A843UQS8</accession>
<dbReference type="Proteomes" id="UP000652761">
    <property type="component" value="Unassembled WGS sequence"/>
</dbReference>
<comment type="caution">
    <text evidence="1">The sequence shown here is derived from an EMBL/GenBank/DDBJ whole genome shotgun (WGS) entry which is preliminary data.</text>
</comment>
<proteinExistence type="predicted"/>